<reference evidence="2 3" key="1">
    <citation type="submission" date="2021-03" db="EMBL/GenBank/DDBJ databases">
        <title>Sequencing the genomes of 1000 actinobacteria strains.</title>
        <authorList>
            <person name="Klenk H.-P."/>
        </authorList>
    </citation>
    <scope>NUCLEOTIDE SEQUENCE [LARGE SCALE GENOMIC DNA]</scope>
    <source>
        <strain evidence="2 3">DSM 18824</strain>
    </source>
</reference>
<comment type="caution">
    <text evidence="2">The sequence shown here is derived from an EMBL/GenBank/DDBJ whole genome shotgun (WGS) entry which is preliminary data.</text>
</comment>
<sequence length="264" mass="29458">MRRWIAALAAVALVAVGQHATVREHQQQAFPDVKTRTKGIIPPGGVLSSKTGGNTIDAELREETPRADGRHHYDSRKLIERLTAMHANTYLFGIWESPTDWDDLRSEFAPLARAAGIDVWVDLVPPSECQADRPEGAYLEGYCSRPFKLDFIAWARNIATLSLQYPNIKAWQVDDFLAGENAKLFTPDYLSKVKATQDAINPNLGLLTTMYHWDYSDANLDRLAPYIDGAIFPYLGGALSASDSRYVATQLDELRAKLNPRHST</sequence>
<evidence type="ECO:0000313" key="2">
    <source>
        <dbReference type="EMBL" id="MBP2350442.1"/>
    </source>
</evidence>
<dbReference type="SUPFAM" id="SSF51445">
    <property type="entry name" value="(Trans)glycosidases"/>
    <property type="match status" value="1"/>
</dbReference>
<dbReference type="EMBL" id="JAGINT010000001">
    <property type="protein sequence ID" value="MBP2350442.1"/>
    <property type="molecule type" value="Genomic_DNA"/>
</dbReference>
<protein>
    <submittedName>
        <fullName evidence="2">Uncharacterized protein</fullName>
    </submittedName>
</protein>
<feature type="signal peptide" evidence="1">
    <location>
        <begin position="1"/>
        <end position="20"/>
    </location>
</feature>
<keyword evidence="3" id="KW-1185">Reference proteome</keyword>
<keyword evidence="1" id="KW-0732">Signal</keyword>
<organism evidence="2 3">
    <name type="scientific">Kribbella aluminosa</name>
    <dbReference type="NCBI Taxonomy" id="416017"/>
    <lineage>
        <taxon>Bacteria</taxon>
        <taxon>Bacillati</taxon>
        <taxon>Actinomycetota</taxon>
        <taxon>Actinomycetes</taxon>
        <taxon>Propionibacteriales</taxon>
        <taxon>Kribbellaceae</taxon>
        <taxon>Kribbella</taxon>
    </lineage>
</organism>
<proteinExistence type="predicted"/>
<dbReference type="InterPro" id="IPR017853">
    <property type="entry name" value="GH"/>
</dbReference>
<dbReference type="Proteomes" id="UP000755585">
    <property type="component" value="Unassembled WGS sequence"/>
</dbReference>
<gene>
    <name evidence="2" type="ORF">JOF29_001525</name>
</gene>
<feature type="chain" id="PRO_5047487407" evidence="1">
    <location>
        <begin position="21"/>
        <end position="264"/>
    </location>
</feature>
<accession>A0ABS4UFM0</accession>
<evidence type="ECO:0000256" key="1">
    <source>
        <dbReference type="SAM" id="SignalP"/>
    </source>
</evidence>
<name>A0ABS4UFM0_9ACTN</name>
<dbReference type="RefSeq" id="WP_209693494.1">
    <property type="nucleotide sequence ID" value="NZ_BAAAVU010000011.1"/>
</dbReference>
<evidence type="ECO:0000313" key="3">
    <source>
        <dbReference type="Proteomes" id="UP000755585"/>
    </source>
</evidence>